<evidence type="ECO:0000313" key="2">
    <source>
        <dbReference type="EMBL" id="KAK7196668.1"/>
    </source>
</evidence>
<organism evidence="2 3">
    <name type="scientific">Novymonas esmeraldas</name>
    <dbReference type="NCBI Taxonomy" id="1808958"/>
    <lineage>
        <taxon>Eukaryota</taxon>
        <taxon>Discoba</taxon>
        <taxon>Euglenozoa</taxon>
        <taxon>Kinetoplastea</taxon>
        <taxon>Metakinetoplastina</taxon>
        <taxon>Trypanosomatida</taxon>
        <taxon>Trypanosomatidae</taxon>
        <taxon>Novymonas</taxon>
    </lineage>
</organism>
<sequence length="1365" mass="145262">MAASLSSSAVLPALAFAAAEEDNELVEYFRACETSSTSRCSSSSSSSSSRGVTRVHAGASSLPSVSKADEPSHVLQGGAARPLLQQQRRKTWQQQRPQPRAPHGAVSDAARIIISPTSLEDTDHDDGDTYRGRVEEREEEEVAPARPHPLAADAGQSSVRTGDWATSSRGVAAAALADRLRGSTLPCTPASTSSALAGSGGADPLWGRRVFAFQTAPSASGAAHEAGDAPPPDRLARQRAVLFDVLCALRQHPTASCECCADAGGAWRLRDGVLLEAAAQAWPVTFSGAMGELLRVADEVAAVDACVRGCAPVLADRVASGAAEEGTEVLDAAAALEVAAARSLGRLCAVLQQLGADFCRWVLEVQTYLLVVCERQASARQLSENEEAEDVGEGGGGGGAAAAAAAPTLLPAPCSLMELVAAVRDNALPLQRCRVLVEDSGCLAGLATTASASATPLAARLLDALIIQASAVQDTSTMDLYRFYVMLLLHTAWPYVLLCTAAIFGFVRDIDPPVWRRQLPRLFRSSFSHVRIGDVSRRCPTDILSLLLNCVGYGDAGAAAAPPPSCEGGSGAGVDAPWVSVPRRGSGGGGGGHRRRGDAAEQHAARAALASARTFVQRSLAAFTRRHRQIALSRTPAYPHRGSTTATEQTAPRLWRTKSVKEILHYIMCDAGGRHDVVAYAQQNQDVRRRVMQVSDAVGQGSGGAGEVRHVPYFPTTIPLGFIAMQAEALAGQQQQQQQHRHRHGARGNGAPTAPPSARSRVGGGGGAVEAEDEDEDEDGGAEESGRSAVLLRRRRGLSLWSLAVGDSAATTADVRLVNILASHEAHYVEDGEDGGGARRRTHQLWMNTTIPCARWVTTALLIPIGVVVQRLQERRLRDLVTLSLLQTVRGSADIGADSARLTTSPPRQSSPARVASATDGTAAPLAALTGARWEARLAVTTAACSFVHALKLVVDVALLRDQERLVAGFLERLRREPRWWVRRTGGGSSAYERLGTAAPAVSAIFADALRGKRLGELVRLTVLPLASDAAAATPPPPPVSSAAATDLLNIFASFRLDFALPDAYARILLPRDLSVYVHPLTGTTERGYHTFFWQRRRRLYVEEEERGRGGEADRRRSSPSPESCGGVAATTAPPGIAMADVWSTIFGYTCALHYAQLTLRDQKKRLHQRDTEDAQVAQSAEPTDSGRSRQHLTHVARGLGSAYHTLGFAVDQLLAFTQSVSIRVVYDLERLVAAVMRNSPEVHSCMELCHRLDTLLLELSAISFPARAPVALCGRERGMQSPAAEAARAAVQRTLEVALDPSRLPVSHMCSSTRNAVEALVAAVSAAAAHRPSAVATALHPLVVRLTFNRFYGTDEETLSYRFR</sequence>
<feature type="region of interest" description="Disordered" evidence="1">
    <location>
        <begin position="35"/>
        <end position="165"/>
    </location>
</feature>
<evidence type="ECO:0000256" key="1">
    <source>
        <dbReference type="SAM" id="MobiDB-lite"/>
    </source>
</evidence>
<feature type="compositionally biased region" description="Basic and acidic residues" evidence="1">
    <location>
        <begin position="1104"/>
        <end position="1117"/>
    </location>
</feature>
<proteinExistence type="predicted"/>
<feature type="region of interest" description="Disordered" evidence="1">
    <location>
        <begin position="1104"/>
        <end position="1130"/>
    </location>
</feature>
<accession>A0AAW0EV65</accession>
<feature type="compositionally biased region" description="Acidic residues" evidence="1">
    <location>
        <begin position="770"/>
        <end position="782"/>
    </location>
</feature>
<gene>
    <name evidence="2" type="ORF">NESM_000605900</name>
</gene>
<feature type="compositionally biased region" description="Polar residues" evidence="1">
    <location>
        <begin position="155"/>
        <end position="165"/>
    </location>
</feature>
<feature type="compositionally biased region" description="Polar residues" evidence="1">
    <location>
        <begin position="901"/>
        <end position="912"/>
    </location>
</feature>
<evidence type="ECO:0000313" key="3">
    <source>
        <dbReference type="Proteomes" id="UP001430356"/>
    </source>
</evidence>
<feature type="region of interest" description="Disordered" evidence="1">
    <location>
        <begin position="1167"/>
        <end position="1191"/>
    </location>
</feature>
<protein>
    <submittedName>
        <fullName evidence="2">Uncharacterized protein</fullName>
    </submittedName>
</protein>
<feature type="region of interest" description="Disordered" evidence="1">
    <location>
        <begin position="897"/>
        <end position="918"/>
    </location>
</feature>
<comment type="caution">
    <text evidence="2">The sequence shown here is derived from an EMBL/GenBank/DDBJ whole genome shotgun (WGS) entry which is preliminary data.</text>
</comment>
<keyword evidence="3" id="KW-1185">Reference proteome</keyword>
<dbReference type="Proteomes" id="UP001430356">
    <property type="component" value="Unassembled WGS sequence"/>
</dbReference>
<feature type="compositionally biased region" description="Low complexity" evidence="1">
    <location>
        <begin position="35"/>
        <end position="50"/>
    </location>
</feature>
<dbReference type="EMBL" id="JAECZO010000082">
    <property type="protein sequence ID" value="KAK7196668.1"/>
    <property type="molecule type" value="Genomic_DNA"/>
</dbReference>
<name>A0AAW0EV65_9TRYP</name>
<reference evidence="2 3" key="1">
    <citation type="journal article" date="2021" name="MBio">
        <title>A New Model Trypanosomatid, Novymonas esmeraldas: Genomic Perception of Its 'Candidatus Pandoraea novymonadis' Endosymbiont.</title>
        <authorList>
            <person name="Zakharova A."/>
            <person name="Saura A."/>
            <person name="Butenko A."/>
            <person name="Podesvova L."/>
            <person name="Warmusova S."/>
            <person name="Kostygov A.Y."/>
            <person name="Nenarokova A."/>
            <person name="Lukes J."/>
            <person name="Opperdoes F.R."/>
            <person name="Yurchenko V."/>
        </authorList>
    </citation>
    <scope>NUCLEOTIDE SEQUENCE [LARGE SCALE GENOMIC DNA]</scope>
    <source>
        <strain evidence="2 3">E262AT.01</strain>
    </source>
</reference>
<feature type="region of interest" description="Disordered" evidence="1">
    <location>
        <begin position="729"/>
        <end position="787"/>
    </location>
</feature>
<feature type="compositionally biased region" description="Basic and acidic residues" evidence="1">
    <location>
        <begin position="127"/>
        <end position="136"/>
    </location>
</feature>